<dbReference type="GO" id="GO:0006355">
    <property type="term" value="P:regulation of DNA-templated transcription"/>
    <property type="evidence" value="ECO:0007669"/>
    <property type="project" value="InterPro"/>
</dbReference>
<evidence type="ECO:0008006" key="2">
    <source>
        <dbReference type="Google" id="ProtNLM"/>
    </source>
</evidence>
<organism evidence="1">
    <name type="scientific">uncultured Caudovirales phage</name>
    <dbReference type="NCBI Taxonomy" id="2100421"/>
    <lineage>
        <taxon>Viruses</taxon>
        <taxon>Duplodnaviria</taxon>
        <taxon>Heunggongvirae</taxon>
        <taxon>Uroviricota</taxon>
        <taxon>Caudoviricetes</taxon>
        <taxon>Peduoviridae</taxon>
        <taxon>Maltschvirus</taxon>
        <taxon>Maltschvirus maltsch</taxon>
    </lineage>
</organism>
<dbReference type="InterPro" id="IPR000655">
    <property type="entry name" value="Cro-like"/>
</dbReference>
<sequence>MQKIPLNEYLEKHGTQATLAAALGVGQSAISQMARSGRVIEVVVHEDGRIEANEIRPIPARPRRSAA</sequence>
<name>A0A2H4JF66_9CAUD</name>
<dbReference type="SUPFAM" id="SSF47413">
    <property type="entry name" value="lambda repressor-like DNA-binding domains"/>
    <property type="match status" value="1"/>
</dbReference>
<proteinExistence type="predicted"/>
<protein>
    <recommendedName>
        <fullName evidence="2">Cro-like protein</fullName>
    </recommendedName>
</protein>
<evidence type="ECO:0000313" key="1">
    <source>
        <dbReference type="EMBL" id="ASN71556.1"/>
    </source>
</evidence>
<dbReference type="Gene3D" id="1.10.260.40">
    <property type="entry name" value="lambda repressor-like DNA-binding domains"/>
    <property type="match status" value="1"/>
</dbReference>
<reference evidence="1" key="1">
    <citation type="submission" date="2017-06" db="EMBL/GenBank/DDBJ databases">
        <title>Novel phages from South African skin metaviromes.</title>
        <authorList>
            <person name="van Zyl L.J."/>
            <person name="Abrahams Y."/>
            <person name="Stander E.A."/>
            <person name="Kirby B.M."/>
            <person name="Clavaud C."/>
            <person name="Farcet C."/>
            <person name="Breton L."/>
            <person name="Trindade M.I."/>
        </authorList>
    </citation>
    <scope>NUCLEOTIDE SEQUENCE</scope>
</reference>
<dbReference type="InterPro" id="IPR010982">
    <property type="entry name" value="Lambda_DNA-bd_dom_sf"/>
</dbReference>
<dbReference type="EMBL" id="MF417927">
    <property type="protein sequence ID" value="ASN71556.1"/>
    <property type="molecule type" value="Genomic_DNA"/>
</dbReference>
<accession>A0A2H4JF66</accession>
<dbReference type="Pfam" id="PF09048">
    <property type="entry name" value="Cro"/>
    <property type="match status" value="1"/>
</dbReference>
<gene>
    <name evidence="1" type="ORF">9F2_50</name>
</gene>
<dbReference type="GO" id="GO:0003677">
    <property type="term" value="F:DNA binding"/>
    <property type="evidence" value="ECO:0007669"/>
    <property type="project" value="InterPro"/>
</dbReference>